<name>A0ABW6PTT4_9NOCA</name>
<proteinExistence type="predicted"/>
<organism evidence="1 2">
    <name type="scientific">Nocardia thailandica</name>
    <dbReference type="NCBI Taxonomy" id="257275"/>
    <lineage>
        <taxon>Bacteria</taxon>
        <taxon>Bacillati</taxon>
        <taxon>Actinomycetota</taxon>
        <taxon>Actinomycetes</taxon>
        <taxon>Mycobacteriales</taxon>
        <taxon>Nocardiaceae</taxon>
        <taxon>Nocardia</taxon>
    </lineage>
</organism>
<evidence type="ECO:0000313" key="1">
    <source>
        <dbReference type="EMBL" id="MFF0545840.1"/>
    </source>
</evidence>
<reference evidence="1 2" key="1">
    <citation type="submission" date="2024-10" db="EMBL/GenBank/DDBJ databases">
        <title>The Natural Products Discovery Center: Release of the First 8490 Sequenced Strains for Exploring Actinobacteria Biosynthetic Diversity.</title>
        <authorList>
            <person name="Kalkreuter E."/>
            <person name="Kautsar S.A."/>
            <person name="Yang D."/>
            <person name="Bader C.D."/>
            <person name="Teijaro C.N."/>
            <person name="Fluegel L."/>
            <person name="Davis C.M."/>
            <person name="Simpson J.R."/>
            <person name="Lauterbach L."/>
            <person name="Steele A.D."/>
            <person name="Gui C."/>
            <person name="Meng S."/>
            <person name="Li G."/>
            <person name="Viehrig K."/>
            <person name="Ye F."/>
            <person name="Su P."/>
            <person name="Kiefer A.F."/>
            <person name="Nichols A."/>
            <person name="Cepeda A.J."/>
            <person name="Yan W."/>
            <person name="Fan B."/>
            <person name="Jiang Y."/>
            <person name="Adhikari A."/>
            <person name="Zheng C.-J."/>
            <person name="Schuster L."/>
            <person name="Cowan T.M."/>
            <person name="Smanski M.J."/>
            <person name="Chevrette M.G."/>
            <person name="De Carvalho L.P.S."/>
            <person name="Shen B."/>
        </authorList>
    </citation>
    <scope>NUCLEOTIDE SEQUENCE [LARGE SCALE GENOMIC DNA]</scope>
    <source>
        <strain evidence="1 2">NPDC004045</strain>
    </source>
</reference>
<dbReference type="RefSeq" id="WP_387702267.1">
    <property type="nucleotide sequence ID" value="NZ_JBIAMX010000016.1"/>
</dbReference>
<accession>A0ABW6PTT4</accession>
<protein>
    <submittedName>
        <fullName evidence="1">Uncharacterized protein</fullName>
    </submittedName>
</protein>
<gene>
    <name evidence="1" type="ORF">ACFYTF_23665</name>
</gene>
<sequence>MDEQSRRIRGFVVFPADAPRRPARLRIELRDVSFADGPAPLLAELSADVPIGPGARFPFELTAPAGAASAAQSLACHVDLTGDGSLATGDLVSTLAIPVPPRGAVANLIIPVTVVEARRNA</sequence>
<comment type="caution">
    <text evidence="1">The sequence shown here is derived from an EMBL/GenBank/DDBJ whole genome shotgun (WGS) entry which is preliminary data.</text>
</comment>
<evidence type="ECO:0000313" key="2">
    <source>
        <dbReference type="Proteomes" id="UP001601444"/>
    </source>
</evidence>
<keyword evidence="2" id="KW-1185">Reference proteome</keyword>
<dbReference type="EMBL" id="JBIAMX010000016">
    <property type="protein sequence ID" value="MFF0545840.1"/>
    <property type="molecule type" value="Genomic_DNA"/>
</dbReference>
<dbReference type="Proteomes" id="UP001601444">
    <property type="component" value="Unassembled WGS sequence"/>
</dbReference>